<feature type="compositionally biased region" description="Basic and acidic residues" evidence="1">
    <location>
        <begin position="155"/>
        <end position="172"/>
    </location>
</feature>
<evidence type="ECO:0000313" key="2">
    <source>
        <dbReference type="EMBL" id="CAF1653154.1"/>
    </source>
</evidence>
<feature type="region of interest" description="Disordered" evidence="1">
    <location>
        <begin position="149"/>
        <end position="180"/>
    </location>
</feature>
<name>A0A8S2XK37_9BILA</name>
<feature type="non-terminal residue" evidence="3">
    <location>
        <position position="1"/>
    </location>
</feature>
<evidence type="ECO:0000313" key="4">
    <source>
        <dbReference type="Proteomes" id="UP000682733"/>
    </source>
</evidence>
<sequence length="180" mass="21009">VTEKFKKSNLSETETSTSIKSNIEEGSQLSLEDKYRSIMINLESRKNNVANDYVLDYDRPVHISELRFNVDSQHSTLISARYSKKIETLPKINIGKQQQQKQILYDNTQLPSIYANRKQFIDETLALSNIKMKQNKMIQLIRIKNTTQQDELSPLDEHSLSKNDRESEEKYQQDLIALQK</sequence>
<dbReference type="EMBL" id="CAJOBA010095830">
    <property type="protein sequence ID" value="CAF4502734.1"/>
    <property type="molecule type" value="Genomic_DNA"/>
</dbReference>
<protein>
    <submittedName>
        <fullName evidence="3">Uncharacterized protein</fullName>
    </submittedName>
</protein>
<evidence type="ECO:0000256" key="1">
    <source>
        <dbReference type="SAM" id="MobiDB-lite"/>
    </source>
</evidence>
<evidence type="ECO:0000313" key="3">
    <source>
        <dbReference type="EMBL" id="CAF4502734.1"/>
    </source>
</evidence>
<comment type="caution">
    <text evidence="3">The sequence shown here is derived from an EMBL/GenBank/DDBJ whole genome shotgun (WGS) entry which is preliminary data.</text>
</comment>
<dbReference type="Proteomes" id="UP000677228">
    <property type="component" value="Unassembled WGS sequence"/>
</dbReference>
<organism evidence="3 4">
    <name type="scientific">Didymodactylos carnosus</name>
    <dbReference type="NCBI Taxonomy" id="1234261"/>
    <lineage>
        <taxon>Eukaryota</taxon>
        <taxon>Metazoa</taxon>
        <taxon>Spiralia</taxon>
        <taxon>Gnathifera</taxon>
        <taxon>Rotifera</taxon>
        <taxon>Eurotatoria</taxon>
        <taxon>Bdelloidea</taxon>
        <taxon>Philodinida</taxon>
        <taxon>Philodinidae</taxon>
        <taxon>Didymodactylos</taxon>
    </lineage>
</organism>
<accession>A0A8S2XK37</accession>
<feature type="non-terminal residue" evidence="3">
    <location>
        <position position="180"/>
    </location>
</feature>
<reference evidence="3" key="1">
    <citation type="submission" date="2021-02" db="EMBL/GenBank/DDBJ databases">
        <authorList>
            <person name="Nowell W R."/>
        </authorList>
    </citation>
    <scope>NUCLEOTIDE SEQUENCE</scope>
</reference>
<dbReference type="EMBL" id="CAJNOK010066981">
    <property type="protein sequence ID" value="CAF1653154.1"/>
    <property type="molecule type" value="Genomic_DNA"/>
</dbReference>
<gene>
    <name evidence="2" type="ORF">OVA965_LOCUS44932</name>
    <name evidence="3" type="ORF">TMI583_LOCUS48023</name>
</gene>
<proteinExistence type="predicted"/>
<dbReference type="AlphaFoldDB" id="A0A8S2XK37"/>
<dbReference type="Proteomes" id="UP000682733">
    <property type="component" value="Unassembled WGS sequence"/>
</dbReference>